<evidence type="ECO:0000313" key="1">
    <source>
        <dbReference type="EMBL" id="EGQ4383502.1"/>
    </source>
</evidence>
<protein>
    <submittedName>
        <fullName evidence="1">Uncharacterized protein</fullName>
    </submittedName>
</protein>
<dbReference type="AlphaFoldDB" id="A0A8H9BT68"/>
<reference evidence="1 2" key="1">
    <citation type="submission" date="2018-11" db="EMBL/GenBank/DDBJ databases">
        <authorList>
            <consortium name="Veterinary Laboratory Investigation and Response Network"/>
        </authorList>
    </citation>
    <scope>NUCLEOTIDE SEQUENCE [LARGE SCALE GENOMIC DNA]</scope>
    <source>
        <strain evidence="1 2">SPSE-18-VL-LA-PA-Ryan-0021</strain>
    </source>
</reference>
<evidence type="ECO:0000313" key="2">
    <source>
        <dbReference type="Proteomes" id="UP000600220"/>
    </source>
</evidence>
<dbReference type="EMBL" id="AAXKXX010000001">
    <property type="protein sequence ID" value="EGQ4383502.1"/>
    <property type="molecule type" value="Genomic_DNA"/>
</dbReference>
<accession>A0A8H9BT68</accession>
<organism evidence="1 2">
    <name type="scientific">Staphylococcus pseudintermedius</name>
    <dbReference type="NCBI Taxonomy" id="283734"/>
    <lineage>
        <taxon>Bacteria</taxon>
        <taxon>Bacillati</taxon>
        <taxon>Bacillota</taxon>
        <taxon>Bacilli</taxon>
        <taxon>Bacillales</taxon>
        <taxon>Staphylococcaceae</taxon>
        <taxon>Staphylococcus</taxon>
        <taxon>Staphylococcus intermedius group</taxon>
    </lineage>
</organism>
<keyword evidence="2" id="KW-1185">Reference proteome</keyword>
<gene>
    <name evidence="1" type="ORF">EGV54_00095</name>
</gene>
<comment type="caution">
    <text evidence="1">The sequence shown here is derived from an EMBL/GenBank/DDBJ whole genome shotgun (WGS) entry which is preliminary data.</text>
</comment>
<sequence>MSKLHNEVKETQSLVDDIEKLGYKALDKDDLELINKFIEALEPYLQTVDSTINALENKLNDKYCGETEKELLFYNYKSRELHRLVPELKKHAINTKASLVAQGGYHGNSEVVRSA</sequence>
<dbReference type="Proteomes" id="UP000600220">
    <property type="component" value="Unassembled WGS sequence"/>
</dbReference>
<proteinExistence type="predicted"/>
<name>A0A8H9BT68_STAPS</name>